<comment type="caution">
    <text evidence="1">The sequence shown here is derived from an EMBL/GenBank/DDBJ whole genome shotgun (WGS) entry which is preliminary data.</text>
</comment>
<accession>A0A9D5HZV9</accession>
<dbReference type="EMBL" id="LJJD01000036">
    <property type="protein sequence ID" value="KQL55798.1"/>
    <property type="molecule type" value="Genomic_DNA"/>
</dbReference>
<evidence type="ECO:0000313" key="2">
    <source>
        <dbReference type="Proteomes" id="UP000051061"/>
    </source>
</evidence>
<dbReference type="AlphaFoldDB" id="A0A9D5HZV9"/>
<evidence type="ECO:0000313" key="1">
    <source>
        <dbReference type="EMBL" id="KQL55798.1"/>
    </source>
</evidence>
<proteinExistence type="predicted"/>
<keyword evidence="2" id="KW-1185">Reference proteome</keyword>
<protein>
    <submittedName>
        <fullName evidence="1">Uncharacterized protein</fullName>
    </submittedName>
</protein>
<name>A0A9D5HZV9_9BACI</name>
<sequence>MIKFMKKELDKVAKFLLDIELTGVENIHRMRVVNQFKKQHEEMVSEEIELLKAHAEVDTNGELVRTEAGGFQLKDQNAAIEFRTQQEKLLNEQFVMADSNLNQALETLEHVVMNLDKKLSNEEAETHFMIAEAFEEAKLNQNKQGDDE</sequence>
<organism evidence="1 2">
    <name type="scientific">Alkalicoccobacillus plakortidis</name>
    <dbReference type="NCBI Taxonomy" id="444060"/>
    <lineage>
        <taxon>Bacteria</taxon>
        <taxon>Bacillati</taxon>
        <taxon>Bacillota</taxon>
        <taxon>Bacilli</taxon>
        <taxon>Bacillales</taxon>
        <taxon>Bacillaceae</taxon>
        <taxon>Alkalicoccobacillus</taxon>
    </lineage>
</organism>
<dbReference type="Proteomes" id="UP000051061">
    <property type="component" value="Unassembled WGS sequence"/>
</dbReference>
<gene>
    <name evidence="1" type="ORF">AN965_16015</name>
</gene>
<reference evidence="1 2" key="1">
    <citation type="submission" date="2015-09" db="EMBL/GenBank/DDBJ databases">
        <title>Genome sequencing project for genomic taxonomy and phylogenomics of Bacillus-like bacteria.</title>
        <authorList>
            <person name="Liu B."/>
            <person name="Wang J."/>
            <person name="Zhu Y."/>
            <person name="Liu G."/>
            <person name="Chen Q."/>
            <person name="Chen Z."/>
            <person name="Lan J."/>
            <person name="Che J."/>
            <person name="Ge C."/>
            <person name="Shi H."/>
            <person name="Pan Z."/>
            <person name="Liu X."/>
        </authorList>
    </citation>
    <scope>NUCLEOTIDE SEQUENCE [LARGE SCALE GENOMIC DNA]</scope>
    <source>
        <strain evidence="1 2">DSM 19153</strain>
    </source>
</reference>